<dbReference type="EMBL" id="FNEM01000015">
    <property type="protein sequence ID" value="SDJ88837.1"/>
    <property type="molecule type" value="Genomic_DNA"/>
</dbReference>
<evidence type="ECO:0000313" key="2">
    <source>
        <dbReference type="EMBL" id="SDJ88837.1"/>
    </source>
</evidence>
<keyword evidence="3" id="KW-1185">Reference proteome</keyword>
<reference evidence="3" key="1">
    <citation type="submission" date="2016-10" db="EMBL/GenBank/DDBJ databases">
        <authorList>
            <person name="Varghese N."/>
            <person name="Submissions S."/>
        </authorList>
    </citation>
    <scope>NUCLEOTIDE SEQUENCE [LARGE SCALE GENOMIC DNA]</scope>
    <source>
        <strain evidence="3">DSM 23317</strain>
    </source>
</reference>
<dbReference type="AlphaFoldDB" id="A0A1G8XEL2"/>
<sequence>MLLFASSLLIYLGLLQPRLHQHTRLPKVMAYESRLFLQQSRGAQALVLLLLAAMTTSLLLLFWQHQTRSGLVLMAVYSLCKIVWNFLFLGKLGAQDLSASLASIIGAAILMDH</sequence>
<organism evidence="2 3">
    <name type="scientific">Ferrimonas sediminum</name>
    <dbReference type="NCBI Taxonomy" id="718193"/>
    <lineage>
        <taxon>Bacteria</taxon>
        <taxon>Pseudomonadati</taxon>
        <taxon>Pseudomonadota</taxon>
        <taxon>Gammaproteobacteria</taxon>
        <taxon>Alteromonadales</taxon>
        <taxon>Ferrimonadaceae</taxon>
        <taxon>Ferrimonas</taxon>
    </lineage>
</organism>
<proteinExistence type="predicted"/>
<protein>
    <submittedName>
        <fullName evidence="2">Uncharacterized protein</fullName>
    </submittedName>
</protein>
<keyword evidence="1" id="KW-1133">Transmembrane helix</keyword>
<name>A0A1G8XEL2_9GAMM</name>
<gene>
    <name evidence="2" type="ORF">SAMN04488540_11510</name>
</gene>
<accession>A0A1G8XEL2</accession>
<evidence type="ECO:0000256" key="1">
    <source>
        <dbReference type="SAM" id="Phobius"/>
    </source>
</evidence>
<feature type="transmembrane region" description="Helical" evidence="1">
    <location>
        <begin position="70"/>
        <end position="87"/>
    </location>
</feature>
<dbReference type="Proteomes" id="UP000199527">
    <property type="component" value="Unassembled WGS sequence"/>
</dbReference>
<evidence type="ECO:0000313" key="3">
    <source>
        <dbReference type="Proteomes" id="UP000199527"/>
    </source>
</evidence>
<keyword evidence="1" id="KW-0812">Transmembrane</keyword>
<keyword evidence="1" id="KW-0472">Membrane</keyword>
<feature type="transmembrane region" description="Helical" evidence="1">
    <location>
        <begin position="41"/>
        <end position="63"/>
    </location>
</feature>